<evidence type="ECO:0000256" key="3">
    <source>
        <dbReference type="ARBA" id="ARBA00022777"/>
    </source>
</evidence>
<dbReference type="SUPFAM" id="SSF55781">
    <property type="entry name" value="GAF domain-like"/>
    <property type="match status" value="1"/>
</dbReference>
<evidence type="ECO:0000256" key="2">
    <source>
        <dbReference type="ARBA" id="ARBA00022741"/>
    </source>
</evidence>
<dbReference type="SUPFAM" id="SSF56112">
    <property type="entry name" value="Protein kinase-like (PK-like)"/>
    <property type="match status" value="1"/>
</dbReference>
<dbReference type="Gene3D" id="1.10.510.10">
    <property type="entry name" value="Transferase(Phosphotransferase) domain 1"/>
    <property type="match status" value="1"/>
</dbReference>
<dbReference type="InterPro" id="IPR011009">
    <property type="entry name" value="Kinase-like_dom_sf"/>
</dbReference>
<dbReference type="PROSITE" id="PS00108">
    <property type="entry name" value="PROTEIN_KINASE_ST"/>
    <property type="match status" value="1"/>
</dbReference>
<feature type="domain" description="Protein kinase" evidence="6">
    <location>
        <begin position="272"/>
        <end position="552"/>
    </location>
</feature>
<dbReference type="InterPro" id="IPR051681">
    <property type="entry name" value="Ser/Thr_Kinases-Pseudokinases"/>
</dbReference>
<dbReference type="InterPro" id="IPR000719">
    <property type="entry name" value="Prot_kinase_dom"/>
</dbReference>
<name>A0A6T8KHC2_HEMAN</name>
<keyword evidence="4" id="KW-0067">ATP-binding</keyword>
<accession>A0A6T8KHC2</accession>
<dbReference type="PROSITE" id="PS50011">
    <property type="entry name" value="PROTEIN_KINASE_DOM"/>
    <property type="match status" value="1"/>
</dbReference>
<sequence length="581" mass="64593">MAEQMQAPASHSRLRMQSEGREDKERRHGDSSGHSAPAVRTQTQFSAQLSASGGSSHDDWLATGTVQSLTPEIIDSLFKCIGDAMAATSSPVARDFALSNVWFGEENGLLIASKMSQTIAASKTDNEEILFFIGQSSDYTFTKGGGMLGTCWQKNEMMWIEDVSQLTSDQYYRLSLAVNCNIKATFVVPFVVCDATLALVEFVSQKKVSRDNKLLADIRSGMQRSLFHMNTPATSSIDAPQAEGDNDTLAYANAPLRLRSLHEQWNIKRNDIKLVSKIAEGSHGEVWKATWRELPVAAKTLKSFAAVEEGGQREADLLREISVLSRMRHPNLILFLGACLENSPIWLLNEYLEGANVEDLFREQSTKRGGVPWRPKQTMVHGWATDLARALAFLHSCEPPVVHRDLKPANLLLTKEGVLKVGDFGLSKTIRGEADDLGAYEMTGGTGTLRYMAPEVMGKDTVKYNEKVDIYSYGIILWAMCTGDNPMWELAVTNPTTFVSRVRGGFRPDPERIDNFDMRRIIEGCWGGNYKNRMSASELVQALSCMTPHKNQHYSQKDKRHDKAGGGLIHKIAGWLRAKSY</sequence>
<dbReference type="AlphaFoldDB" id="A0A6T8KHC2"/>
<dbReference type="CDD" id="cd13999">
    <property type="entry name" value="STKc_MAP3K-like"/>
    <property type="match status" value="1"/>
</dbReference>
<evidence type="ECO:0000259" key="6">
    <source>
        <dbReference type="PROSITE" id="PS50011"/>
    </source>
</evidence>
<evidence type="ECO:0000256" key="1">
    <source>
        <dbReference type="ARBA" id="ARBA00022679"/>
    </source>
</evidence>
<keyword evidence="3" id="KW-0418">Kinase</keyword>
<evidence type="ECO:0000256" key="5">
    <source>
        <dbReference type="SAM" id="MobiDB-lite"/>
    </source>
</evidence>
<dbReference type="PANTHER" id="PTHR44329">
    <property type="entry name" value="SERINE/THREONINE-PROTEIN KINASE TNNI3K-RELATED"/>
    <property type="match status" value="1"/>
</dbReference>
<dbReference type="GO" id="GO:0004674">
    <property type="term" value="F:protein serine/threonine kinase activity"/>
    <property type="evidence" value="ECO:0007669"/>
    <property type="project" value="TreeGrafter"/>
</dbReference>
<evidence type="ECO:0000256" key="4">
    <source>
        <dbReference type="ARBA" id="ARBA00022840"/>
    </source>
</evidence>
<dbReference type="Pfam" id="PF07714">
    <property type="entry name" value="PK_Tyr_Ser-Thr"/>
    <property type="match status" value="1"/>
</dbReference>
<dbReference type="InterPro" id="IPR001245">
    <property type="entry name" value="Ser-Thr/Tyr_kinase_cat_dom"/>
</dbReference>
<dbReference type="InterPro" id="IPR008271">
    <property type="entry name" value="Ser/Thr_kinase_AS"/>
</dbReference>
<feature type="region of interest" description="Disordered" evidence="5">
    <location>
        <begin position="1"/>
        <end position="39"/>
    </location>
</feature>
<dbReference type="PANTHER" id="PTHR44329:SF289">
    <property type="entry name" value="SERINE_THREONINE-PROTEIN KINASE VIK"/>
    <property type="match status" value="1"/>
</dbReference>
<dbReference type="GO" id="GO:0005524">
    <property type="term" value="F:ATP binding"/>
    <property type="evidence" value="ECO:0007669"/>
    <property type="project" value="UniProtKB-KW"/>
</dbReference>
<evidence type="ECO:0000313" key="7">
    <source>
        <dbReference type="EMBL" id="CAD8744092.1"/>
    </source>
</evidence>
<gene>
    <name evidence="7" type="ORF">HAND1043_LOCUS10587</name>
</gene>
<reference evidence="7" key="1">
    <citation type="submission" date="2021-01" db="EMBL/GenBank/DDBJ databases">
        <authorList>
            <person name="Corre E."/>
            <person name="Pelletier E."/>
            <person name="Niang G."/>
            <person name="Scheremetjew M."/>
            <person name="Finn R."/>
            <person name="Kale V."/>
            <person name="Holt S."/>
            <person name="Cochrane G."/>
            <person name="Meng A."/>
            <person name="Brown T."/>
            <person name="Cohen L."/>
        </authorList>
    </citation>
    <scope>NUCLEOTIDE SEQUENCE</scope>
    <source>
        <strain evidence="7">CCMP441</strain>
    </source>
</reference>
<dbReference type="SMART" id="SM00220">
    <property type="entry name" value="S_TKc"/>
    <property type="match status" value="1"/>
</dbReference>
<feature type="compositionally biased region" description="Basic and acidic residues" evidence="5">
    <location>
        <begin position="16"/>
        <end position="31"/>
    </location>
</feature>
<dbReference type="EMBL" id="HBFK01017156">
    <property type="protein sequence ID" value="CAD8744092.1"/>
    <property type="molecule type" value="Transcribed_RNA"/>
</dbReference>
<dbReference type="FunFam" id="3.30.200.20:FF:000180">
    <property type="entry name" value="serine/threonine-protein kinase STY46-like"/>
    <property type="match status" value="1"/>
</dbReference>
<protein>
    <recommendedName>
        <fullName evidence="6">Protein kinase domain-containing protein</fullName>
    </recommendedName>
</protein>
<proteinExistence type="predicted"/>
<keyword evidence="1" id="KW-0808">Transferase</keyword>
<keyword evidence="2" id="KW-0547">Nucleotide-binding</keyword>
<organism evidence="7">
    <name type="scientific">Hemiselmis andersenii</name>
    <name type="common">Cryptophyte alga</name>
    <dbReference type="NCBI Taxonomy" id="464988"/>
    <lineage>
        <taxon>Eukaryota</taxon>
        <taxon>Cryptophyceae</taxon>
        <taxon>Cryptomonadales</taxon>
        <taxon>Hemiselmidaceae</taxon>
        <taxon>Hemiselmis</taxon>
    </lineage>
</organism>